<proteinExistence type="predicted"/>
<accession>A0AAD8P6B7</accession>
<keyword evidence="2" id="KW-1185">Reference proteome</keyword>
<sequence>MQVCNQQEVVTCKHKNQLKCKLSSMASPLTSSSSSSLPLKFAFILSFSLTTSSSTCKFNSNKASASARDILTLLATPQQASSVDPQVASQLKSSFKFLVPFNPNDLGIRFPRRTLNSKPSYDYVYHENELVWSPPAPVLEIARLAFDSGRDPASIQRLLDPTIIYVPDVEGSNKSRCGLTRTPYGRRFINEELNSYMEFLFKLIADRGPKVGLNVSLNRFDFFHGHLFIAADGRVGNYRFHAKEYPAYDEEVFPYNMGYCQKGSNVTYDDSMNLRNILWLAPLPSSSTSDWSAPGVLVVLDAHPRGIIFRDIIPEYVNYARTIYEEYFGETVVDVNYLNVGAAEPDYQIFIC</sequence>
<gene>
    <name evidence="1" type="ORF">QVD17_06287</name>
</gene>
<name>A0AAD8P6B7_TARER</name>
<organism evidence="1 2">
    <name type="scientific">Tagetes erecta</name>
    <name type="common">African marigold</name>
    <dbReference type="NCBI Taxonomy" id="13708"/>
    <lineage>
        <taxon>Eukaryota</taxon>
        <taxon>Viridiplantae</taxon>
        <taxon>Streptophyta</taxon>
        <taxon>Embryophyta</taxon>
        <taxon>Tracheophyta</taxon>
        <taxon>Spermatophyta</taxon>
        <taxon>Magnoliopsida</taxon>
        <taxon>eudicotyledons</taxon>
        <taxon>Gunneridae</taxon>
        <taxon>Pentapetalae</taxon>
        <taxon>asterids</taxon>
        <taxon>campanulids</taxon>
        <taxon>Asterales</taxon>
        <taxon>Asteraceae</taxon>
        <taxon>Asteroideae</taxon>
        <taxon>Heliantheae alliance</taxon>
        <taxon>Tageteae</taxon>
        <taxon>Tagetes</taxon>
    </lineage>
</organism>
<dbReference type="PANTHER" id="PTHR35759">
    <property type="entry name" value="BNAA09G03860D PROTEIN"/>
    <property type="match status" value="1"/>
</dbReference>
<comment type="caution">
    <text evidence="1">The sequence shown here is derived from an EMBL/GenBank/DDBJ whole genome shotgun (WGS) entry which is preliminary data.</text>
</comment>
<reference evidence="1" key="1">
    <citation type="journal article" date="2023" name="bioRxiv">
        <title>Improved chromosome-level genome assembly for marigold (Tagetes erecta).</title>
        <authorList>
            <person name="Jiang F."/>
            <person name="Yuan L."/>
            <person name="Wang S."/>
            <person name="Wang H."/>
            <person name="Xu D."/>
            <person name="Wang A."/>
            <person name="Fan W."/>
        </authorList>
    </citation>
    <scope>NUCLEOTIDE SEQUENCE</scope>
    <source>
        <strain evidence="1">WSJ</strain>
        <tissue evidence="1">Leaf</tissue>
    </source>
</reference>
<evidence type="ECO:0000313" key="2">
    <source>
        <dbReference type="Proteomes" id="UP001229421"/>
    </source>
</evidence>
<dbReference type="Proteomes" id="UP001229421">
    <property type="component" value="Unassembled WGS sequence"/>
</dbReference>
<evidence type="ECO:0000313" key="1">
    <source>
        <dbReference type="EMBL" id="KAK1440460.1"/>
    </source>
</evidence>
<protein>
    <submittedName>
        <fullName evidence="1">Uncharacterized protein</fullName>
    </submittedName>
</protein>
<dbReference type="EMBL" id="JAUHHV010000001">
    <property type="protein sequence ID" value="KAK1440460.1"/>
    <property type="molecule type" value="Genomic_DNA"/>
</dbReference>
<dbReference type="AlphaFoldDB" id="A0AAD8P6B7"/>
<dbReference type="PANTHER" id="PTHR35759:SF1">
    <property type="entry name" value="OS07G0673000 PROTEIN"/>
    <property type="match status" value="1"/>
</dbReference>